<dbReference type="STRING" id="870435.A0A0C3JR60"/>
<evidence type="ECO:0000313" key="2">
    <source>
        <dbReference type="Proteomes" id="UP000054217"/>
    </source>
</evidence>
<reference evidence="2" key="2">
    <citation type="submission" date="2015-01" db="EMBL/GenBank/DDBJ databases">
        <title>Evolutionary Origins and Diversification of the Mycorrhizal Mutualists.</title>
        <authorList>
            <consortium name="DOE Joint Genome Institute"/>
            <consortium name="Mycorrhizal Genomics Consortium"/>
            <person name="Kohler A."/>
            <person name="Kuo A."/>
            <person name="Nagy L.G."/>
            <person name="Floudas D."/>
            <person name="Copeland A."/>
            <person name="Barry K.W."/>
            <person name="Cichocki N."/>
            <person name="Veneault-Fourrey C."/>
            <person name="LaButti K."/>
            <person name="Lindquist E.A."/>
            <person name="Lipzen A."/>
            <person name="Lundell T."/>
            <person name="Morin E."/>
            <person name="Murat C."/>
            <person name="Riley R."/>
            <person name="Ohm R."/>
            <person name="Sun H."/>
            <person name="Tunlid A."/>
            <person name="Henrissat B."/>
            <person name="Grigoriev I.V."/>
            <person name="Hibbett D.S."/>
            <person name="Martin F."/>
        </authorList>
    </citation>
    <scope>NUCLEOTIDE SEQUENCE [LARGE SCALE GENOMIC DNA]</scope>
    <source>
        <strain evidence="2">Marx 270</strain>
    </source>
</reference>
<proteinExistence type="predicted"/>
<evidence type="ECO:0000313" key="1">
    <source>
        <dbReference type="EMBL" id="KIO11673.1"/>
    </source>
</evidence>
<organism evidence="1 2">
    <name type="scientific">Pisolithus tinctorius Marx 270</name>
    <dbReference type="NCBI Taxonomy" id="870435"/>
    <lineage>
        <taxon>Eukaryota</taxon>
        <taxon>Fungi</taxon>
        <taxon>Dikarya</taxon>
        <taxon>Basidiomycota</taxon>
        <taxon>Agaricomycotina</taxon>
        <taxon>Agaricomycetes</taxon>
        <taxon>Agaricomycetidae</taxon>
        <taxon>Boletales</taxon>
        <taxon>Sclerodermatineae</taxon>
        <taxon>Pisolithaceae</taxon>
        <taxon>Pisolithus</taxon>
    </lineage>
</organism>
<dbReference type="HOGENOM" id="CLU_064994_0_0_1"/>
<dbReference type="AlphaFoldDB" id="A0A0C3JR60"/>
<feature type="non-terminal residue" evidence="1">
    <location>
        <position position="1"/>
    </location>
</feature>
<sequence>DPDAYVEKLTRHWAKGPRLDFLSSHITGYQTASMAGASHAQQYLDSVVNAYFSKFPWRLKVSENPTTPASEQPNSMENLSKVEMEQKQRKVTAMRKAIKSWLEYRIRANRKVGGNVVASENNMWTRLLVQLSGVSKKKPKALQAHQRWSKDHFDTIVRPDFQERCNAQGIKGKAMVTFREQVTREHFLATDGQTQIHYAQLARDEAQTAIAEWTEALSNPPATNPVSRQSAIDRLPSFAGPLLSGMHAILGMHVTLIISGPEPRKDGNITILSMHEGGDKSSVPRNWQAYDKAKYRAVTHFFHEYLDTCYSK</sequence>
<dbReference type="InParanoid" id="A0A0C3JR60"/>
<dbReference type="EMBL" id="KN831949">
    <property type="protein sequence ID" value="KIO11673.1"/>
    <property type="molecule type" value="Genomic_DNA"/>
</dbReference>
<gene>
    <name evidence="1" type="ORF">M404DRAFT_66352</name>
</gene>
<feature type="non-terminal residue" evidence="1">
    <location>
        <position position="312"/>
    </location>
</feature>
<dbReference type="OrthoDB" id="3250313at2759"/>
<reference evidence="1 2" key="1">
    <citation type="submission" date="2014-04" db="EMBL/GenBank/DDBJ databases">
        <authorList>
            <consortium name="DOE Joint Genome Institute"/>
            <person name="Kuo A."/>
            <person name="Kohler A."/>
            <person name="Costa M.D."/>
            <person name="Nagy L.G."/>
            <person name="Floudas D."/>
            <person name="Copeland A."/>
            <person name="Barry K.W."/>
            <person name="Cichocki N."/>
            <person name="Veneault-Fourrey C."/>
            <person name="LaButti K."/>
            <person name="Lindquist E.A."/>
            <person name="Lipzen A."/>
            <person name="Lundell T."/>
            <person name="Morin E."/>
            <person name="Murat C."/>
            <person name="Sun H."/>
            <person name="Tunlid A."/>
            <person name="Henrissat B."/>
            <person name="Grigoriev I.V."/>
            <person name="Hibbett D.S."/>
            <person name="Martin F."/>
            <person name="Nordberg H.P."/>
            <person name="Cantor M.N."/>
            <person name="Hua S.X."/>
        </authorList>
    </citation>
    <scope>NUCLEOTIDE SEQUENCE [LARGE SCALE GENOMIC DNA]</scope>
    <source>
        <strain evidence="1 2">Marx 270</strain>
    </source>
</reference>
<keyword evidence="2" id="KW-1185">Reference proteome</keyword>
<accession>A0A0C3JR60</accession>
<protein>
    <submittedName>
        <fullName evidence="1">Uncharacterized protein</fullName>
    </submittedName>
</protein>
<dbReference type="Proteomes" id="UP000054217">
    <property type="component" value="Unassembled WGS sequence"/>
</dbReference>
<name>A0A0C3JR60_PISTI</name>